<feature type="region of interest" description="Disordered" evidence="1">
    <location>
        <begin position="131"/>
        <end position="157"/>
    </location>
</feature>
<dbReference type="EMBL" id="JAACXV010013917">
    <property type="protein sequence ID" value="KAF7271697.1"/>
    <property type="molecule type" value="Genomic_DNA"/>
</dbReference>
<name>A0A834HZ86_RHYFE</name>
<organism evidence="2 3">
    <name type="scientific">Rhynchophorus ferrugineus</name>
    <name type="common">Red palm weevil</name>
    <name type="synonym">Curculio ferrugineus</name>
    <dbReference type="NCBI Taxonomy" id="354439"/>
    <lineage>
        <taxon>Eukaryota</taxon>
        <taxon>Metazoa</taxon>
        <taxon>Ecdysozoa</taxon>
        <taxon>Arthropoda</taxon>
        <taxon>Hexapoda</taxon>
        <taxon>Insecta</taxon>
        <taxon>Pterygota</taxon>
        <taxon>Neoptera</taxon>
        <taxon>Endopterygota</taxon>
        <taxon>Coleoptera</taxon>
        <taxon>Polyphaga</taxon>
        <taxon>Cucujiformia</taxon>
        <taxon>Curculionidae</taxon>
        <taxon>Dryophthorinae</taxon>
        <taxon>Rhynchophorus</taxon>
    </lineage>
</organism>
<dbReference type="AlphaFoldDB" id="A0A834HZ86"/>
<feature type="region of interest" description="Disordered" evidence="1">
    <location>
        <begin position="230"/>
        <end position="254"/>
    </location>
</feature>
<proteinExistence type="predicted"/>
<dbReference type="Proteomes" id="UP000625711">
    <property type="component" value="Unassembled WGS sequence"/>
</dbReference>
<keyword evidence="3" id="KW-1185">Reference proteome</keyword>
<reference evidence="2" key="1">
    <citation type="submission" date="2020-08" db="EMBL/GenBank/DDBJ databases">
        <title>Genome sequencing and assembly of the red palm weevil Rhynchophorus ferrugineus.</title>
        <authorList>
            <person name="Dias G.B."/>
            <person name="Bergman C.M."/>
            <person name="Manee M."/>
        </authorList>
    </citation>
    <scope>NUCLEOTIDE SEQUENCE</scope>
    <source>
        <strain evidence="2">AA-2017</strain>
        <tissue evidence="2">Whole larva</tissue>
    </source>
</reference>
<evidence type="ECO:0000256" key="1">
    <source>
        <dbReference type="SAM" id="MobiDB-lite"/>
    </source>
</evidence>
<accession>A0A834HZ86</accession>
<protein>
    <submittedName>
        <fullName evidence="2">Uncharacterized protein</fullName>
    </submittedName>
</protein>
<sequence length="318" mass="36277">MRNLEERTVTFAEANAPTMFNQSGRNRNPRRITGIIIGNREKMFLFRPNSEVAAVNWTLLVDDELLVQSCLGFTQTELLLLWFSINVDSYEGSLDSEQRQIAANLVTICNAESRRENRNFRRGKCLDNVQSVGEESESSPDYRNNYREPRKKRSSSDLIPKWQPLIGPFWSTTSCLSRAASVSLGQIDSYERSLDSEQRQIAANLVTICNAESRRENRNFRRGKYLDNVQSVGEESESSPDYRNNYREPRKKRPVSDLIPKWQPLIGPFWSTTSCFSRAASVGQNSSSYGSRSTLTLSDSIDRSNSNKILNFQLKSTV</sequence>
<comment type="caution">
    <text evidence="2">The sequence shown here is derived from an EMBL/GenBank/DDBJ whole genome shotgun (WGS) entry which is preliminary data.</text>
</comment>
<evidence type="ECO:0000313" key="2">
    <source>
        <dbReference type="EMBL" id="KAF7271697.1"/>
    </source>
</evidence>
<evidence type="ECO:0000313" key="3">
    <source>
        <dbReference type="Proteomes" id="UP000625711"/>
    </source>
</evidence>
<gene>
    <name evidence="2" type="ORF">GWI33_015459</name>
</gene>